<keyword evidence="3" id="KW-0472">Membrane</keyword>
<dbReference type="GO" id="GO:0005484">
    <property type="term" value="F:SNAP receptor activity"/>
    <property type="evidence" value="ECO:0007669"/>
    <property type="project" value="InterPro"/>
</dbReference>
<dbReference type="PANTHER" id="PTHR19957">
    <property type="entry name" value="SYNTAXIN"/>
    <property type="match status" value="1"/>
</dbReference>
<dbReference type="GO" id="GO:0006886">
    <property type="term" value="P:intracellular protein transport"/>
    <property type="evidence" value="ECO:0007669"/>
    <property type="project" value="InterPro"/>
</dbReference>
<dbReference type="InterPro" id="IPR045242">
    <property type="entry name" value="Syntaxin"/>
</dbReference>
<feature type="domain" description="T-SNARE coiled-coil homology" evidence="4">
    <location>
        <begin position="183"/>
        <end position="245"/>
    </location>
</feature>
<name>A0A6F9DUG8_9ASCI</name>
<dbReference type="GO" id="GO:0031201">
    <property type="term" value="C:SNARE complex"/>
    <property type="evidence" value="ECO:0007669"/>
    <property type="project" value="TreeGrafter"/>
</dbReference>
<dbReference type="PANTHER" id="PTHR19957:SF411">
    <property type="entry name" value="LD23667P"/>
    <property type="match status" value="1"/>
</dbReference>
<dbReference type="Gene3D" id="1.20.58.70">
    <property type="match status" value="1"/>
</dbReference>
<evidence type="ECO:0000259" key="4">
    <source>
        <dbReference type="PROSITE" id="PS50192"/>
    </source>
</evidence>
<dbReference type="Pfam" id="PF14523">
    <property type="entry name" value="Syntaxin_2"/>
    <property type="match status" value="1"/>
</dbReference>
<dbReference type="InterPro" id="IPR010989">
    <property type="entry name" value="SNARE"/>
</dbReference>
<dbReference type="InterPro" id="IPR000727">
    <property type="entry name" value="T_SNARE_dom"/>
</dbReference>
<dbReference type="PROSITE" id="PS00914">
    <property type="entry name" value="SYNTAXIN"/>
    <property type="match status" value="1"/>
</dbReference>
<dbReference type="SMART" id="SM00503">
    <property type="entry name" value="SynN"/>
    <property type="match status" value="1"/>
</dbReference>
<dbReference type="InterPro" id="IPR006012">
    <property type="entry name" value="Syntaxin/epimorphin_CS"/>
</dbReference>
<dbReference type="EMBL" id="LR790816">
    <property type="protein sequence ID" value="CAB3266678.1"/>
    <property type="molecule type" value="mRNA"/>
</dbReference>
<dbReference type="Pfam" id="PF05739">
    <property type="entry name" value="SNARE"/>
    <property type="match status" value="1"/>
</dbReference>
<keyword evidence="3" id="KW-1133">Transmembrane helix</keyword>
<proteinExistence type="evidence at transcript level"/>
<dbReference type="GO" id="GO:0000149">
    <property type="term" value="F:SNARE binding"/>
    <property type="evidence" value="ECO:0007669"/>
    <property type="project" value="TreeGrafter"/>
</dbReference>
<dbReference type="GO" id="GO:0048278">
    <property type="term" value="P:vesicle docking"/>
    <property type="evidence" value="ECO:0007669"/>
    <property type="project" value="TreeGrafter"/>
</dbReference>
<accession>A0A6F9DUG8</accession>
<dbReference type="SMART" id="SM00397">
    <property type="entry name" value="t_SNARE"/>
    <property type="match status" value="1"/>
</dbReference>
<evidence type="ECO:0000256" key="2">
    <source>
        <dbReference type="RuleBase" id="RU003858"/>
    </source>
</evidence>
<dbReference type="AlphaFoldDB" id="A0A6F9DUG8"/>
<sequence length="280" mass="31025">MPYGQGDLTASGGFNDGGNYYGNSNSYQNNGHADYTRLTELVGTNIQKINQNVQDIKRMVNQLGSMQDTPDLRERLHQRQHYTNQLAKDTSKNLKEIKSLPSVGNPGDQRHRKTQTERLMGDFSDVLNSFQAAQREAASAEKECVAKVRAASSAQHDPGSDILINIQGTMQEQQQAAVTVEELQEIEERETAIRQLEADILDVNMIFKDLGTMVHEQGDMIDSIEANIDNAGDAVEQGNTQLKQARASQTSARKKKFICAILLLVILAIIIIIIVVSVKK</sequence>
<dbReference type="InterPro" id="IPR006011">
    <property type="entry name" value="Syntaxin_N"/>
</dbReference>
<comment type="similarity">
    <text evidence="1 2">Belongs to the syntaxin family.</text>
</comment>
<dbReference type="GO" id="GO:0008021">
    <property type="term" value="C:synaptic vesicle"/>
    <property type="evidence" value="ECO:0007669"/>
    <property type="project" value="TreeGrafter"/>
</dbReference>
<evidence type="ECO:0000256" key="3">
    <source>
        <dbReference type="SAM" id="Phobius"/>
    </source>
</evidence>
<gene>
    <name evidence="5" type="primary">Stx7-001</name>
</gene>
<evidence type="ECO:0000256" key="1">
    <source>
        <dbReference type="ARBA" id="ARBA00009063"/>
    </source>
</evidence>
<evidence type="ECO:0000313" key="5">
    <source>
        <dbReference type="EMBL" id="CAB3266678.1"/>
    </source>
</evidence>
<dbReference type="PROSITE" id="PS50192">
    <property type="entry name" value="T_SNARE"/>
    <property type="match status" value="1"/>
</dbReference>
<dbReference type="FunFam" id="1.20.58.70:FF:000006">
    <property type="entry name" value="Syntaxin 7"/>
    <property type="match status" value="1"/>
</dbReference>
<reference evidence="5" key="1">
    <citation type="submission" date="2020-04" db="EMBL/GenBank/DDBJ databases">
        <authorList>
            <person name="Neveu A P."/>
        </authorList>
    </citation>
    <scope>NUCLEOTIDE SEQUENCE</scope>
    <source>
        <tissue evidence="5">Whole embryo</tissue>
    </source>
</reference>
<dbReference type="GO" id="GO:0006906">
    <property type="term" value="P:vesicle fusion"/>
    <property type="evidence" value="ECO:0007669"/>
    <property type="project" value="TreeGrafter"/>
</dbReference>
<dbReference type="CDD" id="cd15847">
    <property type="entry name" value="SNARE_syntaxin7_like"/>
    <property type="match status" value="1"/>
</dbReference>
<feature type="transmembrane region" description="Helical" evidence="3">
    <location>
        <begin position="257"/>
        <end position="278"/>
    </location>
</feature>
<dbReference type="Gene3D" id="1.20.5.110">
    <property type="match status" value="1"/>
</dbReference>
<protein>
    <submittedName>
        <fullName evidence="5">Syntaxin-7</fullName>
    </submittedName>
</protein>
<organism evidence="5">
    <name type="scientific">Phallusia mammillata</name>
    <dbReference type="NCBI Taxonomy" id="59560"/>
    <lineage>
        <taxon>Eukaryota</taxon>
        <taxon>Metazoa</taxon>
        <taxon>Chordata</taxon>
        <taxon>Tunicata</taxon>
        <taxon>Ascidiacea</taxon>
        <taxon>Phlebobranchia</taxon>
        <taxon>Ascidiidae</taxon>
        <taxon>Phallusia</taxon>
    </lineage>
</organism>
<keyword evidence="3" id="KW-0812">Transmembrane</keyword>
<dbReference type="SUPFAM" id="SSF47661">
    <property type="entry name" value="t-snare proteins"/>
    <property type="match status" value="1"/>
</dbReference>